<evidence type="ECO:0000256" key="7">
    <source>
        <dbReference type="ARBA" id="ARBA00022989"/>
    </source>
</evidence>
<keyword evidence="5 9" id="KW-0064">Aspartyl protease</keyword>
<feature type="active site" evidence="9">
    <location>
        <position position="133"/>
    </location>
</feature>
<dbReference type="GO" id="GO:0006508">
    <property type="term" value="P:proteolysis"/>
    <property type="evidence" value="ECO:0007669"/>
    <property type="project" value="UniProtKB-KW"/>
</dbReference>
<dbReference type="AlphaFoldDB" id="A0A6S6T9J0"/>
<dbReference type="EC" id="3.4.23.36" evidence="9"/>
<feature type="transmembrane region" description="Helical" evidence="9">
    <location>
        <begin position="126"/>
        <end position="149"/>
    </location>
</feature>
<dbReference type="NCBIfam" id="TIGR00077">
    <property type="entry name" value="lspA"/>
    <property type="match status" value="1"/>
</dbReference>
<organism evidence="12">
    <name type="scientific">uncultured Sulfurovum sp</name>
    <dbReference type="NCBI Taxonomy" id="269237"/>
    <lineage>
        <taxon>Bacteria</taxon>
        <taxon>Pseudomonadati</taxon>
        <taxon>Campylobacterota</taxon>
        <taxon>Epsilonproteobacteria</taxon>
        <taxon>Campylobacterales</taxon>
        <taxon>Sulfurovaceae</taxon>
        <taxon>Sulfurovum</taxon>
        <taxon>environmental samples</taxon>
    </lineage>
</organism>
<dbReference type="EMBL" id="CACVAZ010000102">
    <property type="protein sequence ID" value="CAA6815973.1"/>
    <property type="molecule type" value="Genomic_DNA"/>
</dbReference>
<evidence type="ECO:0000256" key="2">
    <source>
        <dbReference type="ARBA" id="ARBA00022475"/>
    </source>
</evidence>
<evidence type="ECO:0000313" key="12">
    <source>
        <dbReference type="EMBL" id="CAA6815973.1"/>
    </source>
</evidence>
<comment type="similarity">
    <text evidence="1 9 11">Belongs to the peptidase A8 family.</text>
</comment>
<comment type="subcellular location">
    <subcellularLocation>
        <location evidence="9">Cell membrane</location>
        <topology evidence="9">Multi-pass membrane protein</topology>
    </subcellularLocation>
</comment>
<feature type="transmembrane region" description="Helical" evidence="9">
    <location>
        <begin position="66"/>
        <end position="83"/>
    </location>
</feature>
<feature type="active site" evidence="9">
    <location>
        <position position="116"/>
    </location>
</feature>
<comment type="function">
    <text evidence="9 10">This protein specifically catalyzes the removal of signal peptides from prolipoproteins.</text>
</comment>
<comment type="pathway">
    <text evidence="9">Protein modification; lipoprotein biosynthesis (signal peptide cleavage).</text>
</comment>
<dbReference type="GO" id="GO:0004190">
    <property type="term" value="F:aspartic-type endopeptidase activity"/>
    <property type="evidence" value="ECO:0007669"/>
    <property type="project" value="UniProtKB-UniRule"/>
</dbReference>
<reference evidence="12" key="1">
    <citation type="submission" date="2020-01" db="EMBL/GenBank/DDBJ databases">
        <authorList>
            <person name="Meier V. D."/>
            <person name="Meier V D."/>
        </authorList>
    </citation>
    <scope>NUCLEOTIDE SEQUENCE</scope>
    <source>
        <strain evidence="12">HLG_WM_MAG_02</strain>
    </source>
</reference>
<sequence>MMRNMLVFFFVVLGTFMIDQGIKTWAMDAVNGVEYAVIMEGSCINLELFYNRGVAFSMLAFLGDNLKWVQLVLILGIIAYVFYEGYLRQYAFAIGLIVGGALGNLYDRFIHEGVVDYVAWHCGFDFAIFNYADVMIDLGVAIILLMTFLEYRREKKSRLH</sequence>
<comment type="caution">
    <text evidence="9">Lacks conserved residue(s) required for the propagation of feature annotation.</text>
</comment>
<evidence type="ECO:0000256" key="10">
    <source>
        <dbReference type="RuleBase" id="RU000594"/>
    </source>
</evidence>
<keyword evidence="2 9" id="KW-1003">Cell membrane</keyword>
<evidence type="ECO:0000256" key="5">
    <source>
        <dbReference type="ARBA" id="ARBA00022750"/>
    </source>
</evidence>
<evidence type="ECO:0000256" key="8">
    <source>
        <dbReference type="ARBA" id="ARBA00023136"/>
    </source>
</evidence>
<evidence type="ECO:0000256" key="1">
    <source>
        <dbReference type="ARBA" id="ARBA00006139"/>
    </source>
</evidence>
<dbReference type="Pfam" id="PF01252">
    <property type="entry name" value="Peptidase_A8"/>
    <property type="match status" value="1"/>
</dbReference>
<dbReference type="InterPro" id="IPR001872">
    <property type="entry name" value="Peptidase_A8"/>
</dbReference>
<protein>
    <recommendedName>
        <fullName evidence="9">Lipoprotein signal peptidase</fullName>
        <ecNumber evidence="9">3.4.23.36</ecNumber>
    </recommendedName>
    <alternativeName>
        <fullName evidence="9">Prolipoprotein signal peptidase</fullName>
    </alternativeName>
    <alternativeName>
        <fullName evidence="9">Signal peptidase II</fullName>
        <shortName evidence="9">SPase II</shortName>
    </alternativeName>
</protein>
<accession>A0A6S6T9J0</accession>
<dbReference type="PROSITE" id="PS00855">
    <property type="entry name" value="SPASE_II"/>
    <property type="match status" value="1"/>
</dbReference>
<name>A0A6S6T9J0_9BACT</name>
<evidence type="ECO:0000256" key="9">
    <source>
        <dbReference type="HAMAP-Rule" id="MF_00161"/>
    </source>
</evidence>
<feature type="transmembrane region" description="Helical" evidence="9">
    <location>
        <begin position="90"/>
        <end position="106"/>
    </location>
</feature>
<dbReference type="UniPathway" id="UPA00665"/>
<keyword evidence="3 9" id="KW-0645">Protease</keyword>
<evidence type="ECO:0000256" key="3">
    <source>
        <dbReference type="ARBA" id="ARBA00022670"/>
    </source>
</evidence>
<evidence type="ECO:0000256" key="4">
    <source>
        <dbReference type="ARBA" id="ARBA00022692"/>
    </source>
</evidence>
<keyword evidence="12" id="KW-0449">Lipoprotein</keyword>
<comment type="catalytic activity">
    <reaction evidence="9 10">
        <text>Release of signal peptides from bacterial membrane prolipoproteins. Hydrolyzes -Xaa-Yaa-Zaa-|-(S,diacylglyceryl)Cys-, in which Xaa is hydrophobic (preferably Leu), and Yaa (Ala or Ser) and Zaa (Gly or Ala) have small, neutral side chains.</text>
        <dbReference type="EC" id="3.4.23.36"/>
    </reaction>
</comment>
<keyword evidence="7 9" id="KW-1133">Transmembrane helix</keyword>
<keyword evidence="8 9" id="KW-0472">Membrane</keyword>
<gene>
    <name evidence="9" type="primary">lspA</name>
    <name evidence="12" type="ORF">HELGO_WM17620</name>
</gene>
<dbReference type="PANTHER" id="PTHR33695">
    <property type="entry name" value="LIPOPROTEIN SIGNAL PEPTIDASE"/>
    <property type="match status" value="1"/>
</dbReference>
<keyword evidence="6 9" id="KW-0378">Hydrolase</keyword>
<dbReference type="PRINTS" id="PR00781">
    <property type="entry name" value="LIPOSIGPTASE"/>
</dbReference>
<proteinExistence type="inferred from homology"/>
<dbReference type="PANTHER" id="PTHR33695:SF1">
    <property type="entry name" value="LIPOPROTEIN SIGNAL PEPTIDASE"/>
    <property type="match status" value="1"/>
</dbReference>
<dbReference type="HAMAP" id="MF_00161">
    <property type="entry name" value="LspA"/>
    <property type="match status" value="1"/>
</dbReference>
<keyword evidence="4 9" id="KW-0812">Transmembrane</keyword>
<evidence type="ECO:0000256" key="6">
    <source>
        <dbReference type="ARBA" id="ARBA00022801"/>
    </source>
</evidence>
<dbReference type="GO" id="GO:0005886">
    <property type="term" value="C:plasma membrane"/>
    <property type="evidence" value="ECO:0007669"/>
    <property type="project" value="UniProtKB-SubCell"/>
</dbReference>
<evidence type="ECO:0000256" key="11">
    <source>
        <dbReference type="RuleBase" id="RU004181"/>
    </source>
</evidence>